<sequence length="254" mass="28686">MGYILLGATPNPLICMAVFLITFSTYSLNKLTDMAEDSINVPERINFIYGRKQFILITALGSYLLSIPLVFFAAPLAVPIVFVPILANLLYGSKLLPGIPRLKDIPVMKNVIVAISWALVCTLLPSVEISNVPMATILLVLYFMLVKVFINTILYDIRDVEGDRVAGVKTIPSLLNTPRTTMLLLVINSALTAILAFINQPIRSLLMAMILYGYFCIIYFRKRRNPLILDLFADGEWMFFSILYNLFRLKLLYF</sequence>
<dbReference type="Pfam" id="PF01040">
    <property type="entry name" value="UbiA"/>
    <property type="match status" value="1"/>
</dbReference>
<keyword evidence="3 5" id="KW-1133">Transmembrane helix</keyword>
<feature type="transmembrane region" description="Helical" evidence="5">
    <location>
        <begin position="111"/>
        <end position="127"/>
    </location>
</feature>
<organism evidence="6 7">
    <name type="scientific">Methanothrix harundinacea (strain 6Ac)</name>
    <name type="common">Methanosaeta harundinacea</name>
    <dbReference type="NCBI Taxonomy" id="1110509"/>
    <lineage>
        <taxon>Archaea</taxon>
        <taxon>Methanobacteriati</taxon>
        <taxon>Methanobacteriota</taxon>
        <taxon>Stenosarchaea group</taxon>
        <taxon>Methanomicrobia</taxon>
        <taxon>Methanotrichales</taxon>
        <taxon>Methanotrichaceae</taxon>
        <taxon>Methanothrix</taxon>
    </lineage>
</organism>
<keyword evidence="6" id="KW-0808">Transferase</keyword>
<evidence type="ECO:0000256" key="5">
    <source>
        <dbReference type="SAM" id="Phobius"/>
    </source>
</evidence>
<feature type="transmembrane region" description="Helical" evidence="5">
    <location>
        <begin position="133"/>
        <end position="154"/>
    </location>
</feature>
<proteinExistence type="predicted"/>
<feature type="transmembrane region" description="Helical" evidence="5">
    <location>
        <begin position="6"/>
        <end position="28"/>
    </location>
</feature>
<dbReference type="GO" id="GO:0016765">
    <property type="term" value="F:transferase activity, transferring alkyl or aryl (other than methyl) groups"/>
    <property type="evidence" value="ECO:0007669"/>
    <property type="project" value="InterPro"/>
</dbReference>
<dbReference type="Gene3D" id="1.20.120.1780">
    <property type="entry name" value="UbiA prenyltransferase"/>
    <property type="match status" value="1"/>
</dbReference>
<dbReference type="InterPro" id="IPR000537">
    <property type="entry name" value="UbiA_prenyltransferase"/>
</dbReference>
<evidence type="ECO:0000256" key="2">
    <source>
        <dbReference type="ARBA" id="ARBA00022692"/>
    </source>
</evidence>
<dbReference type="KEGG" id="mhi:Mhar_0424"/>
<dbReference type="AlphaFoldDB" id="G7WMM6"/>
<keyword evidence="7" id="KW-1185">Reference proteome</keyword>
<dbReference type="GO" id="GO:0005886">
    <property type="term" value="C:plasma membrane"/>
    <property type="evidence" value="ECO:0007669"/>
    <property type="project" value="UniProtKB-SubCell"/>
</dbReference>
<keyword evidence="2 5" id="KW-0812">Transmembrane</keyword>
<comment type="subcellular location">
    <subcellularLocation>
        <location evidence="1">Cell membrane</location>
        <topology evidence="1">Multi-pass membrane protein</topology>
    </subcellularLocation>
</comment>
<dbReference type="STRING" id="1110509.Mhar_0424"/>
<dbReference type="Proteomes" id="UP000005877">
    <property type="component" value="Chromosome"/>
</dbReference>
<evidence type="ECO:0000256" key="3">
    <source>
        <dbReference type="ARBA" id="ARBA00022989"/>
    </source>
</evidence>
<gene>
    <name evidence="6" type="ordered locus">Mhar_0424</name>
</gene>
<evidence type="ECO:0000313" key="6">
    <source>
        <dbReference type="EMBL" id="AET63810.1"/>
    </source>
</evidence>
<feature type="transmembrane region" description="Helical" evidence="5">
    <location>
        <begin position="181"/>
        <end position="198"/>
    </location>
</feature>
<evidence type="ECO:0000256" key="1">
    <source>
        <dbReference type="ARBA" id="ARBA00004651"/>
    </source>
</evidence>
<evidence type="ECO:0000313" key="7">
    <source>
        <dbReference type="Proteomes" id="UP000005877"/>
    </source>
</evidence>
<keyword evidence="4 5" id="KW-0472">Membrane</keyword>
<dbReference type="EMBL" id="CP003117">
    <property type="protein sequence ID" value="AET63810.1"/>
    <property type="molecule type" value="Genomic_DNA"/>
</dbReference>
<feature type="transmembrane region" description="Helical" evidence="5">
    <location>
        <begin position="204"/>
        <end position="220"/>
    </location>
</feature>
<feature type="transmembrane region" description="Helical" evidence="5">
    <location>
        <begin position="80"/>
        <end position="99"/>
    </location>
</feature>
<feature type="transmembrane region" description="Helical" evidence="5">
    <location>
        <begin position="227"/>
        <end position="247"/>
    </location>
</feature>
<reference evidence="6 7" key="1">
    <citation type="journal article" date="2012" name="PLoS ONE">
        <title>The genome characteristics and predicted function of methyl-group oxidation pathway in the obligate aceticlastic methanogens, Methanosaeta spp.</title>
        <authorList>
            <person name="Zhu J."/>
            <person name="Zheng H."/>
            <person name="Ai G."/>
            <person name="Zhang G."/>
            <person name="Liu D."/>
            <person name="Liu X."/>
            <person name="Dong X."/>
        </authorList>
    </citation>
    <scope>NUCLEOTIDE SEQUENCE [LARGE SCALE GENOMIC DNA]</scope>
    <source>
        <strain evidence="6 7">6Ac</strain>
    </source>
</reference>
<dbReference type="PATRIC" id="fig|1110509.7.peg.474"/>
<dbReference type="HOGENOM" id="CLU_077871_0_0_2"/>
<accession>G7WMM6</accession>
<evidence type="ECO:0000256" key="4">
    <source>
        <dbReference type="ARBA" id="ARBA00023136"/>
    </source>
</evidence>
<name>G7WMM6_METH6</name>
<protein>
    <submittedName>
        <fullName evidence="6">UbiA prenyltransferase</fullName>
    </submittedName>
</protein>